<evidence type="ECO:0000256" key="7">
    <source>
        <dbReference type="SAM" id="Phobius"/>
    </source>
</evidence>
<dbReference type="EMBL" id="MU858220">
    <property type="protein sequence ID" value="KAK4208979.1"/>
    <property type="molecule type" value="Genomic_DNA"/>
</dbReference>
<evidence type="ECO:0000259" key="8">
    <source>
        <dbReference type="Pfam" id="PF20684"/>
    </source>
</evidence>
<accession>A0AAN6XYE7</accession>
<dbReference type="PANTHER" id="PTHR33048:SF162">
    <property type="entry name" value="SATRATOXIN BIOSYNTHESIS SC1 CLUSTER PROTEIN 4"/>
    <property type="match status" value="1"/>
</dbReference>
<keyword evidence="10" id="KW-1185">Reference proteome</keyword>
<organism evidence="9 10">
    <name type="scientific">Rhypophila decipiens</name>
    <dbReference type="NCBI Taxonomy" id="261697"/>
    <lineage>
        <taxon>Eukaryota</taxon>
        <taxon>Fungi</taxon>
        <taxon>Dikarya</taxon>
        <taxon>Ascomycota</taxon>
        <taxon>Pezizomycotina</taxon>
        <taxon>Sordariomycetes</taxon>
        <taxon>Sordariomycetidae</taxon>
        <taxon>Sordariales</taxon>
        <taxon>Naviculisporaceae</taxon>
        <taxon>Rhypophila</taxon>
    </lineage>
</organism>
<evidence type="ECO:0000256" key="1">
    <source>
        <dbReference type="ARBA" id="ARBA00004141"/>
    </source>
</evidence>
<feature type="transmembrane region" description="Helical" evidence="7">
    <location>
        <begin position="184"/>
        <end position="205"/>
    </location>
</feature>
<feature type="transmembrane region" description="Helical" evidence="7">
    <location>
        <begin position="16"/>
        <end position="37"/>
    </location>
</feature>
<dbReference type="AlphaFoldDB" id="A0AAN6XYE7"/>
<feature type="compositionally biased region" description="Polar residues" evidence="6">
    <location>
        <begin position="345"/>
        <end position="359"/>
    </location>
</feature>
<feature type="region of interest" description="Disordered" evidence="6">
    <location>
        <begin position="285"/>
        <end position="378"/>
    </location>
</feature>
<reference evidence="9" key="2">
    <citation type="submission" date="2023-05" db="EMBL/GenBank/DDBJ databases">
        <authorList>
            <consortium name="Lawrence Berkeley National Laboratory"/>
            <person name="Steindorff A."/>
            <person name="Hensen N."/>
            <person name="Bonometti L."/>
            <person name="Westerberg I."/>
            <person name="Brannstrom I.O."/>
            <person name="Guillou S."/>
            <person name="Cros-Aarteil S."/>
            <person name="Calhoun S."/>
            <person name="Haridas S."/>
            <person name="Kuo A."/>
            <person name="Mondo S."/>
            <person name="Pangilinan J."/>
            <person name="Riley R."/>
            <person name="Labutti K."/>
            <person name="Andreopoulos B."/>
            <person name="Lipzen A."/>
            <person name="Chen C."/>
            <person name="Yanf M."/>
            <person name="Daum C."/>
            <person name="Ng V."/>
            <person name="Clum A."/>
            <person name="Ohm R."/>
            <person name="Martin F."/>
            <person name="Silar P."/>
            <person name="Natvig D."/>
            <person name="Lalanne C."/>
            <person name="Gautier V."/>
            <person name="Ament-Velasquez S.L."/>
            <person name="Kruys A."/>
            <person name="Hutchinson M.I."/>
            <person name="Powell A.J."/>
            <person name="Barry K."/>
            <person name="Miller A.N."/>
            <person name="Grigoriev I.V."/>
            <person name="Debuchy R."/>
            <person name="Gladieux P."/>
            <person name="Thoren M.H."/>
            <person name="Johannesson H."/>
        </authorList>
    </citation>
    <scope>NUCLEOTIDE SEQUENCE</scope>
    <source>
        <strain evidence="9">PSN293</strain>
    </source>
</reference>
<keyword evidence="4 7" id="KW-0472">Membrane</keyword>
<dbReference type="InterPro" id="IPR049326">
    <property type="entry name" value="Rhodopsin_dom_fungi"/>
</dbReference>
<gene>
    <name evidence="9" type="ORF">QBC37DRAFT_295529</name>
</gene>
<evidence type="ECO:0000256" key="6">
    <source>
        <dbReference type="SAM" id="MobiDB-lite"/>
    </source>
</evidence>
<evidence type="ECO:0000256" key="3">
    <source>
        <dbReference type="ARBA" id="ARBA00022989"/>
    </source>
</evidence>
<name>A0AAN6XYE7_9PEZI</name>
<evidence type="ECO:0000256" key="5">
    <source>
        <dbReference type="ARBA" id="ARBA00038359"/>
    </source>
</evidence>
<reference evidence="9" key="1">
    <citation type="journal article" date="2023" name="Mol. Phylogenet. Evol.">
        <title>Genome-scale phylogeny and comparative genomics of the fungal order Sordariales.</title>
        <authorList>
            <person name="Hensen N."/>
            <person name="Bonometti L."/>
            <person name="Westerberg I."/>
            <person name="Brannstrom I.O."/>
            <person name="Guillou S."/>
            <person name="Cros-Aarteil S."/>
            <person name="Calhoun S."/>
            <person name="Haridas S."/>
            <person name="Kuo A."/>
            <person name="Mondo S."/>
            <person name="Pangilinan J."/>
            <person name="Riley R."/>
            <person name="LaButti K."/>
            <person name="Andreopoulos B."/>
            <person name="Lipzen A."/>
            <person name="Chen C."/>
            <person name="Yan M."/>
            <person name="Daum C."/>
            <person name="Ng V."/>
            <person name="Clum A."/>
            <person name="Steindorff A."/>
            <person name="Ohm R.A."/>
            <person name="Martin F."/>
            <person name="Silar P."/>
            <person name="Natvig D.O."/>
            <person name="Lalanne C."/>
            <person name="Gautier V."/>
            <person name="Ament-Velasquez S.L."/>
            <person name="Kruys A."/>
            <person name="Hutchinson M.I."/>
            <person name="Powell A.J."/>
            <person name="Barry K."/>
            <person name="Miller A.N."/>
            <person name="Grigoriev I.V."/>
            <person name="Debuchy R."/>
            <person name="Gladieux P."/>
            <person name="Hiltunen Thoren M."/>
            <person name="Johannesson H."/>
        </authorList>
    </citation>
    <scope>NUCLEOTIDE SEQUENCE</scope>
    <source>
        <strain evidence="9">PSN293</strain>
    </source>
</reference>
<keyword evidence="3 7" id="KW-1133">Transmembrane helix</keyword>
<feature type="domain" description="Rhodopsin" evidence="8">
    <location>
        <begin position="33"/>
        <end position="276"/>
    </location>
</feature>
<protein>
    <recommendedName>
        <fullName evidence="8">Rhodopsin domain-containing protein</fullName>
    </recommendedName>
</protein>
<comment type="caution">
    <text evidence="9">The sequence shown here is derived from an EMBL/GenBank/DDBJ whole genome shotgun (WGS) entry which is preliminary data.</text>
</comment>
<evidence type="ECO:0000256" key="4">
    <source>
        <dbReference type="ARBA" id="ARBA00023136"/>
    </source>
</evidence>
<evidence type="ECO:0000313" key="9">
    <source>
        <dbReference type="EMBL" id="KAK4208979.1"/>
    </source>
</evidence>
<dbReference type="InterPro" id="IPR052337">
    <property type="entry name" value="SAT4-like"/>
</dbReference>
<dbReference type="Proteomes" id="UP001301769">
    <property type="component" value="Unassembled WGS sequence"/>
</dbReference>
<dbReference type="PANTHER" id="PTHR33048">
    <property type="entry name" value="PTH11-LIKE INTEGRAL MEMBRANE PROTEIN (AFU_ORTHOLOGUE AFUA_5G11245)"/>
    <property type="match status" value="1"/>
</dbReference>
<comment type="similarity">
    <text evidence="5">Belongs to the SAT4 family.</text>
</comment>
<dbReference type="Pfam" id="PF20684">
    <property type="entry name" value="Fung_rhodopsin"/>
    <property type="match status" value="1"/>
</dbReference>
<evidence type="ECO:0000256" key="2">
    <source>
        <dbReference type="ARBA" id="ARBA00022692"/>
    </source>
</evidence>
<keyword evidence="2 7" id="KW-0812">Transmembrane</keyword>
<dbReference type="GO" id="GO:0016020">
    <property type="term" value="C:membrane"/>
    <property type="evidence" value="ECO:0007669"/>
    <property type="project" value="UniProtKB-SubCell"/>
</dbReference>
<feature type="compositionally biased region" description="Basic and acidic residues" evidence="6">
    <location>
        <begin position="329"/>
        <end position="343"/>
    </location>
</feature>
<comment type="subcellular location">
    <subcellularLocation>
        <location evidence="1">Membrane</location>
        <topology evidence="1">Multi-pass membrane protein</topology>
    </subcellularLocation>
</comment>
<feature type="transmembrane region" description="Helical" evidence="7">
    <location>
        <begin position="49"/>
        <end position="68"/>
    </location>
</feature>
<evidence type="ECO:0000313" key="10">
    <source>
        <dbReference type="Proteomes" id="UP001301769"/>
    </source>
</evidence>
<feature type="transmembrane region" description="Helical" evidence="7">
    <location>
        <begin position="102"/>
        <end position="123"/>
    </location>
</feature>
<sequence length="378" mass="42058">MDTLVSDVGDLPKRSLLALIWTSFSAAAVFVGLRTGIRFKVADRLTAEDYWMFFSLATLLTLCILETIQLPSLYYLTAVTAGKINVTMDVVSYTEDYLRYEFPIVILFWTVLWGVKAAFLALYRKLFRDLPVYRRLWYVLVTLTVIAYGGCIVSLATSCGDVGNFFKFNKCGSERNIWASNLSVYYSTVIDVFTDLCIMAMPIGLIYNVKISAKQKAGLVAVFGLTFVMIAFSIIRAKQVLVPQYFVNLTMLMVWSTLAASVSVIVGSLPALKILLVNRASAKRSRYGSSAGGSGRHTGGRMQQKPGSNNNHYTEPKPLSKALKMDSFSSDKKSTRSRSEGRPRTGSSQEEILQQSPDRASSDREMSKSFVLVQRDVV</sequence>
<feature type="transmembrane region" description="Helical" evidence="7">
    <location>
        <begin position="255"/>
        <end position="276"/>
    </location>
</feature>
<feature type="transmembrane region" description="Helical" evidence="7">
    <location>
        <begin position="135"/>
        <end position="156"/>
    </location>
</feature>
<proteinExistence type="inferred from homology"/>
<feature type="transmembrane region" description="Helical" evidence="7">
    <location>
        <begin position="217"/>
        <end position="235"/>
    </location>
</feature>